<keyword evidence="2" id="KW-0808">Transferase</keyword>
<dbReference type="STRING" id="1799789.AX660_11170"/>
<dbReference type="Gene3D" id="3.40.50.880">
    <property type="match status" value="1"/>
</dbReference>
<organism evidence="2 3">
    <name type="scientific">Paraglaciecola hydrolytica</name>
    <dbReference type="NCBI Taxonomy" id="1799789"/>
    <lineage>
        <taxon>Bacteria</taxon>
        <taxon>Pseudomonadati</taxon>
        <taxon>Pseudomonadota</taxon>
        <taxon>Gammaproteobacteria</taxon>
        <taxon>Alteromonadales</taxon>
        <taxon>Alteromonadaceae</taxon>
        <taxon>Paraglaciecola</taxon>
    </lineage>
</organism>
<gene>
    <name evidence="2" type="ORF">AX660_11170</name>
</gene>
<comment type="caution">
    <text evidence="2">The sequence shown here is derived from an EMBL/GenBank/DDBJ whole genome shotgun (WGS) entry which is preliminary data.</text>
</comment>
<dbReference type="AlphaFoldDB" id="A0A136A2J0"/>
<evidence type="ECO:0000313" key="3">
    <source>
        <dbReference type="Proteomes" id="UP000070299"/>
    </source>
</evidence>
<dbReference type="PANTHER" id="PTHR43130">
    <property type="entry name" value="ARAC-FAMILY TRANSCRIPTIONAL REGULATOR"/>
    <property type="match status" value="1"/>
</dbReference>
<dbReference type="Proteomes" id="UP000070299">
    <property type="component" value="Unassembled WGS sequence"/>
</dbReference>
<evidence type="ECO:0000313" key="2">
    <source>
        <dbReference type="EMBL" id="KXI29442.1"/>
    </source>
</evidence>
<dbReference type="InterPro" id="IPR052158">
    <property type="entry name" value="INH-QAR"/>
</dbReference>
<dbReference type="InterPro" id="IPR002818">
    <property type="entry name" value="DJ-1/PfpI"/>
</dbReference>
<keyword evidence="2" id="KW-0315">Glutamine amidotransferase</keyword>
<protein>
    <submittedName>
        <fullName evidence="2">Glutamine amidotransferase</fullName>
    </submittedName>
</protein>
<evidence type="ECO:0000259" key="1">
    <source>
        <dbReference type="Pfam" id="PF01965"/>
    </source>
</evidence>
<accession>A0A136A2J0</accession>
<dbReference type="PANTHER" id="PTHR43130:SF14">
    <property type="entry name" value="DJ-1_PFPI DOMAIN-CONTAINING PROTEIN"/>
    <property type="match status" value="1"/>
</dbReference>
<dbReference type="CDD" id="cd03139">
    <property type="entry name" value="GATase1_PfpI_2"/>
    <property type="match status" value="1"/>
</dbReference>
<keyword evidence="3" id="KW-1185">Reference proteome</keyword>
<dbReference type="GO" id="GO:0006355">
    <property type="term" value="P:regulation of DNA-templated transcription"/>
    <property type="evidence" value="ECO:0007669"/>
    <property type="project" value="TreeGrafter"/>
</dbReference>
<feature type="domain" description="DJ-1/PfpI" evidence="1">
    <location>
        <begin position="1"/>
        <end position="170"/>
    </location>
</feature>
<dbReference type="SUPFAM" id="SSF52317">
    <property type="entry name" value="Class I glutamine amidotransferase-like"/>
    <property type="match status" value="1"/>
</dbReference>
<name>A0A136A2J0_9ALTE</name>
<reference evidence="3" key="1">
    <citation type="submission" date="2016-02" db="EMBL/GenBank/DDBJ databases">
        <authorList>
            <person name="Schultz-Johansen M."/>
            <person name="Glaring M.A."/>
            <person name="Bech P.K."/>
            <person name="Stougaard P."/>
        </authorList>
    </citation>
    <scope>NUCLEOTIDE SEQUENCE [LARGE SCALE GENOMIC DNA]</scope>
    <source>
        <strain evidence="3">S66</strain>
    </source>
</reference>
<dbReference type="GO" id="GO:0016740">
    <property type="term" value="F:transferase activity"/>
    <property type="evidence" value="ECO:0007669"/>
    <property type="project" value="UniProtKB-KW"/>
</dbReference>
<dbReference type="OrthoDB" id="9803764at2"/>
<dbReference type="Pfam" id="PF01965">
    <property type="entry name" value="DJ-1_PfpI"/>
    <property type="match status" value="1"/>
</dbReference>
<dbReference type="InterPro" id="IPR029062">
    <property type="entry name" value="Class_I_gatase-like"/>
</dbReference>
<proteinExistence type="predicted"/>
<sequence>MKIGIYIYEDAEVLDFSGPFEVFTTASRVSKNGLFEVFLIAETTEIVKARAGYKVVPDYGFSDHPVVDVLIVVGGDHSREIHKTQVIEWIALQAQQCSLVASVCTGAFLLAQAQVITDQQVTTHWEDLADLKQSFPALDVVSDVRWVDQGNIVTSGGISAGIDMSLHLVSKLHSEALAQRTAKQMEFLWLKNDQEKVQSK</sequence>
<dbReference type="EMBL" id="LSNE01000005">
    <property type="protein sequence ID" value="KXI29442.1"/>
    <property type="molecule type" value="Genomic_DNA"/>
</dbReference>